<evidence type="ECO:0000313" key="12">
    <source>
        <dbReference type="Proteomes" id="UP000002195"/>
    </source>
</evidence>
<dbReference type="RefSeq" id="XP_646515.1">
    <property type="nucleotide sequence ID" value="XM_641423.2"/>
</dbReference>
<dbReference type="eggNOG" id="KOG1012">
    <property type="taxonomic scope" value="Eukaryota"/>
</dbReference>
<evidence type="ECO:0000256" key="4">
    <source>
        <dbReference type="ARBA" id="ARBA00022483"/>
    </source>
</evidence>
<evidence type="ECO:0000256" key="5">
    <source>
        <dbReference type="ARBA" id="ARBA00022490"/>
    </source>
</evidence>
<dbReference type="InterPro" id="IPR014770">
    <property type="entry name" value="Munc13_1"/>
</dbReference>
<dbReference type="PANTHER" id="PTHR45999">
    <property type="entry name" value="UNC-13-4A, ISOFORM B"/>
    <property type="match status" value="1"/>
</dbReference>
<dbReference type="InParanoid" id="Q55CG6"/>
<protein>
    <recommendedName>
        <fullName evidence="13">C2 domain-containing protein</fullName>
    </recommendedName>
</protein>
<dbReference type="PROSITE" id="PS51258">
    <property type="entry name" value="MHD1"/>
    <property type="match status" value="1"/>
</dbReference>
<feature type="domain" description="C2" evidence="8">
    <location>
        <begin position="228"/>
        <end position="368"/>
    </location>
</feature>
<dbReference type="InterPro" id="IPR052095">
    <property type="entry name" value="UNC-13_domain"/>
</dbReference>
<comment type="caution">
    <text evidence="11">The sequence shown here is derived from an EMBL/GenBank/DDBJ whole genome shotgun (WGS) entry which is preliminary data.</text>
</comment>
<evidence type="ECO:0000313" key="11">
    <source>
        <dbReference type="EMBL" id="EAL72381.1"/>
    </source>
</evidence>
<keyword evidence="4" id="KW-0268">Exocytosis</keyword>
<comment type="subcellular location">
    <subcellularLocation>
        <location evidence="1">Cytoplasm</location>
    </subcellularLocation>
    <subcellularLocation>
        <location evidence="2">Late endosome</location>
    </subcellularLocation>
</comment>
<evidence type="ECO:0000259" key="9">
    <source>
        <dbReference type="PROSITE" id="PS51258"/>
    </source>
</evidence>
<dbReference type="InterPro" id="IPR000008">
    <property type="entry name" value="C2_dom"/>
</dbReference>
<evidence type="ECO:0000259" key="8">
    <source>
        <dbReference type="PROSITE" id="PS50004"/>
    </source>
</evidence>
<dbReference type="HOGENOM" id="CLU_248962_0_0_1"/>
<dbReference type="Proteomes" id="UP000002195">
    <property type="component" value="Unassembled WGS sequence"/>
</dbReference>
<dbReference type="GeneID" id="8617476"/>
<dbReference type="PANTHER" id="PTHR45999:SF4">
    <property type="entry name" value="UNC-13-4A, ISOFORM B"/>
    <property type="match status" value="1"/>
</dbReference>
<dbReference type="SMART" id="SM00239">
    <property type="entry name" value="C2"/>
    <property type="match status" value="1"/>
</dbReference>
<dbReference type="PROSITE" id="PS51259">
    <property type="entry name" value="MHD2"/>
    <property type="match status" value="1"/>
</dbReference>
<dbReference type="Pfam" id="PF00168">
    <property type="entry name" value="C2"/>
    <property type="match status" value="1"/>
</dbReference>
<dbReference type="VEuPathDB" id="AmoebaDB:DDB_G0270062"/>
<dbReference type="Gene3D" id="2.30.29.30">
    <property type="entry name" value="Pleckstrin-homology domain (PH domain)/Phosphotyrosine-binding domain (PTB)"/>
    <property type="match status" value="1"/>
</dbReference>
<evidence type="ECO:0000256" key="3">
    <source>
        <dbReference type="ARBA" id="ARBA00005823"/>
    </source>
</evidence>
<dbReference type="PROSITE" id="PS50004">
    <property type="entry name" value="C2"/>
    <property type="match status" value="1"/>
</dbReference>
<dbReference type="Gene3D" id="1.10.357.50">
    <property type="match status" value="1"/>
</dbReference>
<dbReference type="InterPro" id="IPR035892">
    <property type="entry name" value="C2_domain_sf"/>
</dbReference>
<comment type="similarity">
    <text evidence="3">Belongs to the unc-13 family.</text>
</comment>
<dbReference type="dictyBase" id="DDB_G0270062"/>
<evidence type="ECO:0000256" key="1">
    <source>
        <dbReference type="ARBA" id="ARBA00004496"/>
    </source>
</evidence>
<gene>
    <name evidence="11" type="ORF">DDB_G0270062</name>
</gene>
<accession>Q55CG6</accession>
<dbReference type="GO" id="GO:0006887">
    <property type="term" value="P:exocytosis"/>
    <property type="evidence" value="ECO:0007669"/>
    <property type="project" value="UniProtKB-KW"/>
</dbReference>
<evidence type="ECO:0000259" key="10">
    <source>
        <dbReference type="PROSITE" id="PS51259"/>
    </source>
</evidence>
<dbReference type="PaxDb" id="44689-DDB0190778"/>
<dbReference type="InterPro" id="IPR014772">
    <property type="entry name" value="Munc13_dom-2"/>
</dbReference>
<dbReference type="OMA" id="KFIKGVW"/>
<organism evidence="11 12">
    <name type="scientific">Dictyostelium discoideum</name>
    <name type="common">Social amoeba</name>
    <dbReference type="NCBI Taxonomy" id="44689"/>
    <lineage>
        <taxon>Eukaryota</taxon>
        <taxon>Amoebozoa</taxon>
        <taxon>Evosea</taxon>
        <taxon>Eumycetozoa</taxon>
        <taxon>Dictyostelia</taxon>
        <taxon>Dictyosteliales</taxon>
        <taxon>Dictyosteliaceae</taxon>
        <taxon>Dictyostelium</taxon>
    </lineage>
</organism>
<dbReference type="Gene3D" id="2.60.40.150">
    <property type="entry name" value="C2 domain"/>
    <property type="match status" value="1"/>
</dbReference>
<dbReference type="InterPro" id="IPR011993">
    <property type="entry name" value="PH-like_dom_sf"/>
</dbReference>
<evidence type="ECO:0000256" key="7">
    <source>
        <dbReference type="SAM" id="MobiDB-lite"/>
    </source>
</evidence>
<sequence length="1495" mass="173264">MKLKSIGFGQLNLFDDHLCNGNNVTTTEINKCDNSEHSGQSSLKVVENFFNHHDFSAFLSFNSFHHHHHHGMKSDNTFCTNLSKLKSEFISSILPPNEINKSSSNISTAPATNTIVEATEIKLNDEIIKKNESLSTLLIYFLSDILIHQPFDSLSQINKSLKKFFNISDKLLKTLFKKSLSLTKYYLLEINKYKEYYSKLQDFESEEFRGDKILMEKIRVFNLKRIEEIEKKNQNIKYLNFLNTVMVKVYSAKGLEIKDLISSDPYVNLFFTDSQDEKPHHRESLNTIYLNDEKQKHHHHSSFKTTVKKGTLTPVWNEQFIMSTDKPDQNILIASIYDFDQVSKSDFMGFLPIHLEHEHEHEHDENKSIHNHHHDNDDEHGNGNEHGHHEYMNHINPIVENIQEYELLSKPKGHLTKFKSLLGITSSPDIKNDNEIRKYGSIKLGLIHLKREILKVEEINVNNQNLPSKQIDIQMNQNHENSIKSLIEFSINSQDEINLPKEIEKLLESFSSRVLLSPLIIPLVKIEKLIENFQISTSAMDEINRLLLESIELVTVKKIPLSKPIEERFLIMLKSIKKLYKGILKRYPLSFPITINQETKLAENIGSSGTLLTLAIETLEIIYNYQSKQCKLKKIVENYIEFCWSCIKEKSLISIEGSKDFENIVGLLDIYDAIELQLLLDIEMYSQFFPAHFDLATISSKSYYKLLKEETERLLAKEDKVCMETFNLLKKIQKIEKTIIKPYEKEIESMMNLNQLFKRFIKMWIKEIKKQFNLWIGRSLEKEEWKSIDSKNNQLHSNSLVDLFTIFEIGKNHLLGLDLEIDQFLFELIDIVNQLYNQYLDIVLNSILSDLKRDNSTIPLFIDEVNDNYISSLSKFISKIKLSNLDQQSSTTTTTTTNGNTISNIQITNSIICIKLNCLEFSRQLLFDFSSDLELKLPNLKEKIQDSFGISFLNSKKKYDYIIDLVINNISKWIKVLLVQILDNSKNNHDDQICKLSKDQIPNLINENKVNELLDSLTILLNNELTILSGNLYYPTFSRFIRGVWQSIWKEFDRILFPEFKLQSEKLETTFYKSLVILSIYPTLEEFFNADGSGISIEQLRNHSEYLLSTISVYLSNPSNLLQVYNSISSFIGESKPSSSSSPIDYSFINSKLFSINQFEQFKSFNFNKNNYVKELHVLCSISSYCNSGSSIVTNGLITPELDSSFKKIISTLGSFKNRFVLDKFSLDSSVSIYQNDFKCKTLNGIPSNAYILNDCLCWSSWLCYNETKVILKYSSFKSITRQQHESNDVLFIITMDDDKTYEICSITSQDSIFKSLILNSKKLNQSIEIIDHIKSKVELHTSDNSNFIVKESTSTVVNKEGKIIDIKPEHESHISYDDSIEYHTLFHLDKDNIIYQVYPCFTGKLITTRDYFCHHNNLTKANKHYLWSEIVQVKKEKVLFFDTGLKVTFKNGVNESYSGINDRDLLYNELVELKDLNKSNSSPLPATKKFVEAD</sequence>
<evidence type="ECO:0008006" key="13">
    <source>
        <dbReference type="Google" id="ProtNLM"/>
    </source>
</evidence>
<keyword evidence="12" id="KW-1185">Reference proteome</keyword>
<dbReference type="FunCoup" id="Q55CG6">
    <property type="interactions" value="14"/>
</dbReference>
<dbReference type="CDD" id="cd00030">
    <property type="entry name" value="C2"/>
    <property type="match status" value="1"/>
</dbReference>
<keyword evidence="5" id="KW-0963">Cytoplasm</keyword>
<proteinExistence type="inferred from homology"/>
<dbReference type="GO" id="GO:0005770">
    <property type="term" value="C:late endosome"/>
    <property type="evidence" value="ECO:0007669"/>
    <property type="project" value="UniProtKB-SubCell"/>
</dbReference>
<evidence type="ECO:0000256" key="2">
    <source>
        <dbReference type="ARBA" id="ARBA00004603"/>
    </source>
</evidence>
<feature type="domain" description="MHD2" evidence="10">
    <location>
        <begin position="1011"/>
        <end position="1125"/>
    </location>
</feature>
<keyword evidence="6" id="KW-0967">Endosome</keyword>
<name>Q55CG6_DICDI</name>
<dbReference type="SUPFAM" id="SSF49562">
    <property type="entry name" value="C2 domain (Calcium/lipid-binding domain, CaLB)"/>
    <property type="match status" value="1"/>
</dbReference>
<feature type="domain" description="MHD1" evidence="9">
    <location>
        <begin position="726"/>
        <end position="854"/>
    </location>
</feature>
<evidence type="ECO:0000256" key="6">
    <source>
        <dbReference type="ARBA" id="ARBA00022753"/>
    </source>
</evidence>
<feature type="region of interest" description="Disordered" evidence="7">
    <location>
        <begin position="359"/>
        <end position="390"/>
    </location>
</feature>
<dbReference type="GO" id="GO:0099503">
    <property type="term" value="C:secretory vesicle"/>
    <property type="evidence" value="ECO:0000318"/>
    <property type="project" value="GO_Central"/>
</dbReference>
<reference evidence="11 12" key="1">
    <citation type="journal article" date="2005" name="Nature">
        <title>The genome of the social amoeba Dictyostelium discoideum.</title>
        <authorList>
            <consortium name="The Dictyostelium discoideum Sequencing Consortium"/>
            <person name="Eichinger L."/>
            <person name="Pachebat J.A."/>
            <person name="Glockner G."/>
            <person name="Rajandream M.A."/>
            <person name="Sucgang R."/>
            <person name="Berriman M."/>
            <person name="Song J."/>
            <person name="Olsen R."/>
            <person name="Szafranski K."/>
            <person name="Xu Q."/>
            <person name="Tunggal B."/>
            <person name="Kummerfeld S."/>
            <person name="Madera M."/>
            <person name="Konfortov B.A."/>
            <person name="Rivero F."/>
            <person name="Bankier A.T."/>
            <person name="Lehmann R."/>
            <person name="Hamlin N."/>
            <person name="Davies R."/>
            <person name="Gaudet P."/>
            <person name="Fey P."/>
            <person name="Pilcher K."/>
            <person name="Chen G."/>
            <person name="Saunders D."/>
            <person name="Sodergren E."/>
            <person name="Davis P."/>
            <person name="Kerhornou A."/>
            <person name="Nie X."/>
            <person name="Hall N."/>
            <person name="Anjard C."/>
            <person name="Hemphill L."/>
            <person name="Bason N."/>
            <person name="Farbrother P."/>
            <person name="Desany B."/>
            <person name="Just E."/>
            <person name="Morio T."/>
            <person name="Rost R."/>
            <person name="Churcher C."/>
            <person name="Cooper J."/>
            <person name="Haydock S."/>
            <person name="van Driessche N."/>
            <person name="Cronin A."/>
            <person name="Goodhead I."/>
            <person name="Muzny D."/>
            <person name="Mourier T."/>
            <person name="Pain A."/>
            <person name="Lu M."/>
            <person name="Harper D."/>
            <person name="Lindsay R."/>
            <person name="Hauser H."/>
            <person name="James K."/>
            <person name="Quiles M."/>
            <person name="Madan Babu M."/>
            <person name="Saito T."/>
            <person name="Buchrieser C."/>
            <person name="Wardroper A."/>
            <person name="Felder M."/>
            <person name="Thangavelu M."/>
            <person name="Johnson D."/>
            <person name="Knights A."/>
            <person name="Loulseged H."/>
            <person name="Mungall K."/>
            <person name="Oliver K."/>
            <person name="Price C."/>
            <person name="Quail M.A."/>
            <person name="Urushihara H."/>
            <person name="Hernandez J."/>
            <person name="Rabbinowitsch E."/>
            <person name="Steffen D."/>
            <person name="Sanders M."/>
            <person name="Ma J."/>
            <person name="Kohara Y."/>
            <person name="Sharp S."/>
            <person name="Simmonds M."/>
            <person name="Spiegler S."/>
            <person name="Tivey A."/>
            <person name="Sugano S."/>
            <person name="White B."/>
            <person name="Walker D."/>
            <person name="Woodward J."/>
            <person name="Winckler T."/>
            <person name="Tanaka Y."/>
            <person name="Shaulsky G."/>
            <person name="Schleicher M."/>
            <person name="Weinstock G."/>
            <person name="Rosenthal A."/>
            <person name="Cox E.C."/>
            <person name="Chisholm R.L."/>
            <person name="Gibbs R."/>
            <person name="Loomis W.F."/>
            <person name="Platzer M."/>
            <person name="Kay R.R."/>
            <person name="Williams J."/>
            <person name="Dear P.H."/>
            <person name="Noegel A.A."/>
            <person name="Barrell B."/>
            <person name="Kuspa A."/>
        </authorList>
    </citation>
    <scope>NUCLEOTIDE SEQUENCE [LARGE SCALE GENOMIC DNA]</scope>
    <source>
        <strain evidence="11 12">AX4</strain>
    </source>
</reference>
<dbReference type="KEGG" id="ddi:DDB_G0270062"/>
<dbReference type="AlphaFoldDB" id="Q55CG6"/>
<dbReference type="EMBL" id="AAFI02000005">
    <property type="protein sequence ID" value="EAL72381.1"/>
    <property type="molecule type" value="Genomic_DNA"/>
</dbReference>